<name>A0A3E4UG75_BACSE</name>
<dbReference type="Proteomes" id="UP000261223">
    <property type="component" value="Unassembled WGS sequence"/>
</dbReference>
<gene>
    <name evidence="1" type="ORF">DXC34_17910</name>
</gene>
<dbReference type="AlphaFoldDB" id="A0A3E4UG75"/>
<proteinExistence type="predicted"/>
<protein>
    <submittedName>
        <fullName evidence="1">Uncharacterized protein</fullName>
    </submittedName>
</protein>
<comment type="caution">
    <text evidence="1">The sequence shown here is derived from an EMBL/GenBank/DDBJ whole genome shotgun (WGS) entry which is preliminary data.</text>
</comment>
<sequence>MPDYEILGMDHRGTRLEGFPLESIFKMVKIAHSVFYYHLSCLRENDGYNSIRNGYRRSVYLYAMKATISS</sequence>
<organism evidence="1 2">
    <name type="scientific">Bacteroides stercoris</name>
    <dbReference type="NCBI Taxonomy" id="46506"/>
    <lineage>
        <taxon>Bacteria</taxon>
        <taxon>Pseudomonadati</taxon>
        <taxon>Bacteroidota</taxon>
        <taxon>Bacteroidia</taxon>
        <taxon>Bacteroidales</taxon>
        <taxon>Bacteroidaceae</taxon>
        <taxon>Bacteroides</taxon>
    </lineage>
</organism>
<evidence type="ECO:0000313" key="2">
    <source>
        <dbReference type="Proteomes" id="UP000261223"/>
    </source>
</evidence>
<evidence type="ECO:0000313" key="1">
    <source>
        <dbReference type="EMBL" id="RGM08384.1"/>
    </source>
</evidence>
<reference evidence="1 2" key="1">
    <citation type="submission" date="2018-08" db="EMBL/GenBank/DDBJ databases">
        <title>A genome reference for cultivated species of the human gut microbiota.</title>
        <authorList>
            <person name="Zou Y."/>
            <person name="Xue W."/>
            <person name="Luo G."/>
        </authorList>
    </citation>
    <scope>NUCLEOTIDE SEQUENCE [LARGE SCALE GENOMIC DNA]</scope>
    <source>
        <strain evidence="1 2">TF03-6</strain>
    </source>
</reference>
<dbReference type="EMBL" id="QSSV01000039">
    <property type="protein sequence ID" value="RGM08384.1"/>
    <property type="molecule type" value="Genomic_DNA"/>
</dbReference>
<accession>A0A3E4UG75</accession>